<reference evidence="1" key="1">
    <citation type="submission" date="2024-06" db="EMBL/GenBank/DDBJ databases">
        <title>This phage originates from the Bacteriophage catalogue of the Bacteriophage Competence Centre, Department of Microbiology und Biotechnology, Max Rubner-Institut, Kiel, Germany.</title>
        <authorList>
            <person name="Sprotte S."/>
            <person name="Brinks E."/>
            <person name="Hille F."/>
        </authorList>
    </citation>
    <scope>NUCLEOTIDE SEQUENCE</scope>
</reference>
<protein>
    <submittedName>
        <fullName evidence="1">Uncharacterized protein</fullName>
    </submittedName>
</protein>
<evidence type="ECO:0000313" key="1">
    <source>
        <dbReference type="EMBL" id="XDJ02142.1"/>
    </source>
</evidence>
<accession>A0AB39C6A8</accession>
<sequence>MRRLGYRSGMESVVNYFKDEFVESLLNRMASPNAKCQQRPLVSFLETRFNV</sequence>
<name>A0AB39C6A8_9CAUD</name>
<proteinExistence type="predicted"/>
<organism evidence="1">
    <name type="scientific">Enterococcus phage PMBT56</name>
    <dbReference type="NCBI Taxonomy" id="3229530"/>
    <lineage>
        <taxon>Viruses</taxon>
        <taxon>Duplodnaviria</taxon>
        <taxon>Heunggongvirae</taxon>
        <taxon>Uroviricota</taxon>
        <taxon>Caudoviricetes</taxon>
        <taxon>Saphexavirus</taxon>
    </lineage>
</organism>
<dbReference type="EMBL" id="PP944851">
    <property type="protein sequence ID" value="XDJ02142.1"/>
    <property type="molecule type" value="Genomic_DNA"/>
</dbReference>